<gene>
    <name evidence="12" type="ORF">METZ01_LOCUS103881</name>
</gene>
<dbReference type="SUPFAM" id="SSF81301">
    <property type="entry name" value="Nucleotidyltransferase"/>
    <property type="match status" value="1"/>
</dbReference>
<evidence type="ECO:0000256" key="1">
    <source>
        <dbReference type="ARBA" id="ARBA00001946"/>
    </source>
</evidence>
<evidence type="ECO:0000256" key="5">
    <source>
        <dbReference type="ARBA" id="ARBA00022695"/>
    </source>
</evidence>
<evidence type="ECO:0000256" key="8">
    <source>
        <dbReference type="ARBA" id="ARBA00022842"/>
    </source>
</evidence>
<protein>
    <recommendedName>
        <fullName evidence="13">Poly A polymerase head domain-containing protein</fullName>
    </recommendedName>
</protein>
<dbReference type="InterPro" id="IPR032828">
    <property type="entry name" value="PolyA_RNA-bd"/>
</dbReference>
<keyword evidence="7" id="KW-0547">Nucleotide-binding</keyword>
<evidence type="ECO:0000259" key="11">
    <source>
        <dbReference type="Pfam" id="PF12627"/>
    </source>
</evidence>
<feature type="domain" description="Poly A polymerase head" evidence="10">
    <location>
        <begin position="44"/>
        <end position="169"/>
    </location>
</feature>
<keyword evidence="8" id="KW-0460">Magnesium</keyword>
<accession>A0A381WGE4</accession>
<evidence type="ECO:0000256" key="2">
    <source>
        <dbReference type="ARBA" id="ARBA00022555"/>
    </source>
</evidence>
<dbReference type="GO" id="GO:0008033">
    <property type="term" value="P:tRNA processing"/>
    <property type="evidence" value="ECO:0007669"/>
    <property type="project" value="UniProtKB-KW"/>
</dbReference>
<dbReference type="SUPFAM" id="SSF81891">
    <property type="entry name" value="Poly A polymerase C-terminal region-like"/>
    <property type="match status" value="1"/>
</dbReference>
<dbReference type="GO" id="GO:0000049">
    <property type="term" value="F:tRNA binding"/>
    <property type="evidence" value="ECO:0007669"/>
    <property type="project" value="UniProtKB-KW"/>
</dbReference>
<evidence type="ECO:0000256" key="4">
    <source>
        <dbReference type="ARBA" id="ARBA00022694"/>
    </source>
</evidence>
<organism evidence="12">
    <name type="scientific">marine metagenome</name>
    <dbReference type="NCBI Taxonomy" id="408172"/>
    <lineage>
        <taxon>unclassified sequences</taxon>
        <taxon>metagenomes</taxon>
        <taxon>ecological metagenomes</taxon>
    </lineage>
</organism>
<keyword evidence="5" id="KW-0548">Nucleotidyltransferase</keyword>
<keyword evidence="6" id="KW-0479">Metal-binding</keyword>
<name>A0A381WGE4_9ZZZZ</name>
<evidence type="ECO:0000259" key="10">
    <source>
        <dbReference type="Pfam" id="PF01743"/>
    </source>
</evidence>
<keyword evidence="9" id="KW-0694">RNA-binding</keyword>
<evidence type="ECO:0000313" key="12">
    <source>
        <dbReference type="EMBL" id="SVA51027.1"/>
    </source>
</evidence>
<dbReference type="GO" id="GO:0000166">
    <property type="term" value="F:nucleotide binding"/>
    <property type="evidence" value="ECO:0007669"/>
    <property type="project" value="UniProtKB-KW"/>
</dbReference>
<keyword evidence="4" id="KW-0819">tRNA processing</keyword>
<dbReference type="EMBL" id="UINC01011583">
    <property type="protein sequence ID" value="SVA51027.1"/>
    <property type="molecule type" value="Genomic_DNA"/>
</dbReference>
<proteinExistence type="predicted"/>
<evidence type="ECO:0000256" key="6">
    <source>
        <dbReference type="ARBA" id="ARBA00022723"/>
    </source>
</evidence>
<comment type="cofactor">
    <cofactor evidence="1">
        <name>Mg(2+)</name>
        <dbReference type="ChEBI" id="CHEBI:18420"/>
    </cofactor>
</comment>
<evidence type="ECO:0000256" key="3">
    <source>
        <dbReference type="ARBA" id="ARBA00022679"/>
    </source>
</evidence>
<dbReference type="InterPro" id="IPR052390">
    <property type="entry name" value="tRNA_nt/polyA_polymerase"/>
</dbReference>
<evidence type="ECO:0000256" key="7">
    <source>
        <dbReference type="ARBA" id="ARBA00022741"/>
    </source>
</evidence>
<dbReference type="Gene3D" id="1.10.3090.10">
    <property type="entry name" value="cca-adding enzyme, domain 2"/>
    <property type="match status" value="1"/>
</dbReference>
<dbReference type="InterPro" id="IPR043519">
    <property type="entry name" value="NT_sf"/>
</dbReference>
<reference evidence="12" key="1">
    <citation type="submission" date="2018-05" db="EMBL/GenBank/DDBJ databases">
        <authorList>
            <person name="Lanie J.A."/>
            <person name="Ng W.-L."/>
            <person name="Kazmierczak K.M."/>
            <person name="Andrzejewski T.M."/>
            <person name="Davidsen T.M."/>
            <person name="Wayne K.J."/>
            <person name="Tettelin H."/>
            <person name="Glass J.I."/>
            <person name="Rusch D."/>
            <person name="Podicherti R."/>
            <person name="Tsui H.-C.T."/>
            <person name="Winkler M.E."/>
        </authorList>
    </citation>
    <scope>NUCLEOTIDE SEQUENCE</scope>
</reference>
<dbReference type="Gene3D" id="3.30.460.10">
    <property type="entry name" value="Beta Polymerase, domain 2"/>
    <property type="match status" value="1"/>
</dbReference>
<dbReference type="GO" id="GO:0046872">
    <property type="term" value="F:metal ion binding"/>
    <property type="evidence" value="ECO:0007669"/>
    <property type="project" value="UniProtKB-KW"/>
</dbReference>
<dbReference type="Pfam" id="PF12627">
    <property type="entry name" value="PolyA_pol_RNAbd"/>
    <property type="match status" value="1"/>
</dbReference>
<dbReference type="InterPro" id="IPR002646">
    <property type="entry name" value="PolA_pol_head_dom"/>
</dbReference>
<dbReference type="GO" id="GO:0016779">
    <property type="term" value="F:nucleotidyltransferase activity"/>
    <property type="evidence" value="ECO:0007669"/>
    <property type="project" value="UniProtKB-KW"/>
</dbReference>
<keyword evidence="3" id="KW-0808">Transferase</keyword>
<dbReference type="PANTHER" id="PTHR47788">
    <property type="entry name" value="POLYA POLYMERASE"/>
    <property type="match status" value="1"/>
</dbReference>
<sequence length="439" mass="47977">MRPSTPNPLHIHSPLDAVLRSLTGANLAVLLKLREIALEQMLPLYLVGGPVRDALMGIPIKDLDFVFEGDAPSLAARLAEEMDGRLVVHPTFGTASVLIEDATVDVVTARRETYPSPGALPQVTPSGIDDDLARRDFTINAMALPLVQVHPQVLDPHAGIDDLQDGVVRILHPRSFVDDPTRLMRAARYEQRFGLRIEEDTLREVQQAVADNCLSTVSGDRLRHELERMFEEEHPELALGRSVGLGILPVIHPSLTDAKTIERFGALAQESSGEPSTGQRSGGASLLSNLAALTYTLTGRDAEGVISRLNMPSDWARVVRDAVELRQLEPGLADPSLLDSQLVEMVEDYAEDSLIAVAKVTGSSMAAERLGRYLEELRHLSPVLDGRDLMALGFQEGPVMGWILKELKNAKLDGRVSDADDERRLALEFLAQGEQIGIE</sequence>
<evidence type="ECO:0008006" key="13">
    <source>
        <dbReference type="Google" id="ProtNLM"/>
    </source>
</evidence>
<dbReference type="AlphaFoldDB" id="A0A381WGE4"/>
<dbReference type="PANTHER" id="PTHR47788:SF1">
    <property type="entry name" value="A-ADDING TRNA NUCLEOTIDYLTRANSFERASE"/>
    <property type="match status" value="1"/>
</dbReference>
<evidence type="ECO:0000256" key="9">
    <source>
        <dbReference type="ARBA" id="ARBA00022884"/>
    </source>
</evidence>
<feature type="domain" description="tRNA nucleotidyltransferase/poly(A) polymerase RNA and SrmB- binding" evidence="11">
    <location>
        <begin position="194"/>
        <end position="257"/>
    </location>
</feature>
<keyword evidence="2" id="KW-0820">tRNA-binding</keyword>
<dbReference type="Pfam" id="PF01743">
    <property type="entry name" value="PolyA_pol"/>
    <property type="match status" value="1"/>
</dbReference>
<dbReference type="CDD" id="cd05398">
    <property type="entry name" value="NT_ClassII-CCAase"/>
    <property type="match status" value="1"/>
</dbReference>